<evidence type="ECO:0000256" key="4">
    <source>
        <dbReference type="ARBA" id="ARBA00022989"/>
    </source>
</evidence>
<dbReference type="PANTHER" id="PTHR11266">
    <property type="entry name" value="PEROXISOMAL MEMBRANE PROTEIN 2, PXMP2 MPV17"/>
    <property type="match status" value="1"/>
</dbReference>
<dbReference type="AlphaFoldDB" id="A0A8B7NKR4"/>
<accession>A0A8B7NKR4</accession>
<dbReference type="OrthoDB" id="430207at2759"/>
<dbReference type="GO" id="GO:0005739">
    <property type="term" value="C:mitochondrion"/>
    <property type="evidence" value="ECO:0007669"/>
    <property type="project" value="TreeGrafter"/>
</dbReference>
<evidence type="ECO:0000256" key="2">
    <source>
        <dbReference type="ARBA" id="ARBA00006824"/>
    </source>
</evidence>
<comment type="similarity">
    <text evidence="2 6">Belongs to the peroxisomal membrane protein PXMP2/4 family.</text>
</comment>
<dbReference type="Pfam" id="PF04117">
    <property type="entry name" value="Mpv17_PMP22"/>
    <property type="match status" value="1"/>
</dbReference>
<dbReference type="GO" id="GO:0016020">
    <property type="term" value="C:membrane"/>
    <property type="evidence" value="ECO:0007669"/>
    <property type="project" value="UniProtKB-SubCell"/>
</dbReference>
<name>A0A8B7NKR4_HYAAZ</name>
<dbReference type="KEGG" id="hazt:108671263"/>
<reference evidence="8" key="1">
    <citation type="submission" date="2025-08" db="UniProtKB">
        <authorList>
            <consortium name="RefSeq"/>
        </authorList>
    </citation>
    <scope>IDENTIFICATION</scope>
    <source>
        <tissue evidence="8">Whole organism</tissue>
    </source>
</reference>
<dbReference type="Proteomes" id="UP000694843">
    <property type="component" value="Unplaced"/>
</dbReference>
<feature type="transmembrane region" description="Helical" evidence="6">
    <location>
        <begin position="131"/>
        <end position="151"/>
    </location>
</feature>
<feature type="transmembrane region" description="Helical" evidence="6">
    <location>
        <begin position="54"/>
        <end position="73"/>
    </location>
</feature>
<evidence type="ECO:0000256" key="3">
    <source>
        <dbReference type="ARBA" id="ARBA00022692"/>
    </source>
</evidence>
<protein>
    <submittedName>
        <fullName evidence="8">PXMP2/4 family protein 4</fullName>
    </submittedName>
</protein>
<keyword evidence="4 6" id="KW-1133">Transmembrane helix</keyword>
<proteinExistence type="inferred from homology"/>
<dbReference type="GeneID" id="108671263"/>
<gene>
    <name evidence="8" type="primary">LOC108671263</name>
</gene>
<evidence type="ECO:0000256" key="1">
    <source>
        <dbReference type="ARBA" id="ARBA00004141"/>
    </source>
</evidence>
<dbReference type="InterPro" id="IPR007248">
    <property type="entry name" value="Mpv17_PMP22"/>
</dbReference>
<sequence length="198" mass="22667">MGQWGRRAMAGMQQMWHAYPVTRGMTTYALLWPTSNMVQQGLDPGRQRYDPLQGLRFLVMGTFITAPTVYVWVKIASKLVRGNSLRHAMLKALYDITLFAPVGQSQFYFGISALEGKSLAQCTDEVKEKLIPSWKVAACFWPIVQTFNFAYVAERNRVVVVSVGSFIWTIFLSYMHHTDVQNRPSFLRPKRTNLEPQP</sequence>
<dbReference type="RefSeq" id="XP_018014250.1">
    <property type="nucleotide sequence ID" value="XM_018158761.2"/>
</dbReference>
<evidence type="ECO:0000256" key="6">
    <source>
        <dbReference type="RuleBase" id="RU363053"/>
    </source>
</evidence>
<keyword evidence="5 6" id="KW-0472">Membrane</keyword>
<evidence type="ECO:0000313" key="7">
    <source>
        <dbReference type="Proteomes" id="UP000694843"/>
    </source>
</evidence>
<dbReference type="OMA" id="AYMKTRH"/>
<organism evidence="7 8">
    <name type="scientific">Hyalella azteca</name>
    <name type="common">Amphipod</name>
    <dbReference type="NCBI Taxonomy" id="294128"/>
    <lineage>
        <taxon>Eukaryota</taxon>
        <taxon>Metazoa</taxon>
        <taxon>Ecdysozoa</taxon>
        <taxon>Arthropoda</taxon>
        <taxon>Crustacea</taxon>
        <taxon>Multicrustacea</taxon>
        <taxon>Malacostraca</taxon>
        <taxon>Eumalacostraca</taxon>
        <taxon>Peracarida</taxon>
        <taxon>Amphipoda</taxon>
        <taxon>Senticaudata</taxon>
        <taxon>Talitrida</taxon>
        <taxon>Talitroidea</taxon>
        <taxon>Hyalellidae</taxon>
        <taxon>Hyalella</taxon>
    </lineage>
</organism>
<keyword evidence="3 6" id="KW-0812">Transmembrane</keyword>
<keyword evidence="7" id="KW-1185">Reference proteome</keyword>
<comment type="subcellular location">
    <subcellularLocation>
        <location evidence="1">Membrane</location>
        <topology evidence="1">Multi-pass membrane protein</topology>
    </subcellularLocation>
</comment>
<feature type="transmembrane region" description="Helical" evidence="6">
    <location>
        <begin position="158"/>
        <end position="176"/>
    </location>
</feature>
<evidence type="ECO:0000313" key="8">
    <source>
        <dbReference type="RefSeq" id="XP_018014250.1"/>
    </source>
</evidence>
<dbReference type="PANTHER" id="PTHR11266:SF75">
    <property type="entry name" value="IP10007P-RELATED"/>
    <property type="match status" value="1"/>
</dbReference>
<evidence type="ECO:0000256" key="5">
    <source>
        <dbReference type="ARBA" id="ARBA00023136"/>
    </source>
</evidence>